<feature type="region of interest" description="Disordered" evidence="1">
    <location>
        <begin position="207"/>
        <end position="275"/>
    </location>
</feature>
<feature type="compositionally biased region" description="Basic residues" evidence="1">
    <location>
        <begin position="266"/>
        <end position="275"/>
    </location>
</feature>
<dbReference type="GO" id="GO:0006360">
    <property type="term" value="P:transcription by RNA polymerase I"/>
    <property type="evidence" value="ECO:0007669"/>
    <property type="project" value="InterPro"/>
</dbReference>
<dbReference type="OrthoDB" id="76224at2759"/>
<evidence type="ECO:0000313" key="3">
    <source>
        <dbReference type="Proteomes" id="UP000027195"/>
    </source>
</evidence>
<dbReference type="InterPro" id="IPR013240">
    <property type="entry name" value="DNA-dir_RNA_pol1_su_RPA34"/>
</dbReference>
<evidence type="ECO:0000313" key="2">
    <source>
        <dbReference type="EMBL" id="KDQ18651.1"/>
    </source>
</evidence>
<gene>
    <name evidence="2" type="ORF">BOTBODRAFT_154605</name>
</gene>
<dbReference type="AlphaFoldDB" id="A0A067N4E1"/>
<sequence length="275" mass="30118">MTSTSSSGSDSESDTLAAPPAAQTAKTKRKAKKAASSAVVTPHGKDEGTHDLTWKPERGMAPVEDILELDMFDWDNVKNNDNLELWAVRIPGNLNPKYLDGVSIQLPSTSRTGKLGTHTRKGVTYNIELINKQDDSEDSIIGGEEMKSFTCLLPRKRGNQHLYQTPKPITRHIMVSQSLDFPTPSSPITLELTHRPVQQTERLRHSFAPTGSLGRAGLDDLAQGQGEPADMMQVDEMPAQSALKSDAKAEKKKRRKKDGEVSSPTKKGKKANIAH</sequence>
<dbReference type="HOGENOM" id="CLU_083052_1_0_1"/>
<dbReference type="Gene3D" id="6.20.250.70">
    <property type="match status" value="1"/>
</dbReference>
<reference evidence="3" key="1">
    <citation type="journal article" date="2014" name="Proc. Natl. Acad. Sci. U.S.A.">
        <title>Extensive sampling of basidiomycete genomes demonstrates inadequacy of the white-rot/brown-rot paradigm for wood decay fungi.</title>
        <authorList>
            <person name="Riley R."/>
            <person name="Salamov A.A."/>
            <person name="Brown D.W."/>
            <person name="Nagy L.G."/>
            <person name="Floudas D."/>
            <person name="Held B.W."/>
            <person name="Levasseur A."/>
            <person name="Lombard V."/>
            <person name="Morin E."/>
            <person name="Otillar R."/>
            <person name="Lindquist E.A."/>
            <person name="Sun H."/>
            <person name="LaButti K.M."/>
            <person name="Schmutz J."/>
            <person name="Jabbour D."/>
            <person name="Luo H."/>
            <person name="Baker S.E."/>
            <person name="Pisabarro A.G."/>
            <person name="Walton J.D."/>
            <person name="Blanchette R.A."/>
            <person name="Henrissat B."/>
            <person name="Martin F."/>
            <person name="Cullen D."/>
            <person name="Hibbett D.S."/>
            <person name="Grigoriev I.V."/>
        </authorList>
    </citation>
    <scope>NUCLEOTIDE SEQUENCE [LARGE SCALE GENOMIC DNA]</scope>
    <source>
        <strain evidence="3">FD-172 SS1</strain>
    </source>
</reference>
<keyword evidence="3" id="KW-1185">Reference proteome</keyword>
<feature type="region of interest" description="Disordered" evidence="1">
    <location>
        <begin position="1"/>
        <end position="56"/>
    </location>
</feature>
<evidence type="ECO:0000256" key="1">
    <source>
        <dbReference type="SAM" id="MobiDB-lite"/>
    </source>
</evidence>
<dbReference type="InParanoid" id="A0A067N4E1"/>
<dbReference type="EMBL" id="KL198021">
    <property type="protein sequence ID" value="KDQ18651.1"/>
    <property type="molecule type" value="Genomic_DNA"/>
</dbReference>
<accession>A0A067N4E1</accession>
<dbReference type="Proteomes" id="UP000027195">
    <property type="component" value="Unassembled WGS sequence"/>
</dbReference>
<proteinExistence type="predicted"/>
<protein>
    <submittedName>
        <fullName evidence="2">Uncharacterized protein</fullName>
    </submittedName>
</protein>
<organism evidence="2 3">
    <name type="scientific">Botryobasidium botryosum (strain FD-172 SS1)</name>
    <dbReference type="NCBI Taxonomy" id="930990"/>
    <lineage>
        <taxon>Eukaryota</taxon>
        <taxon>Fungi</taxon>
        <taxon>Dikarya</taxon>
        <taxon>Basidiomycota</taxon>
        <taxon>Agaricomycotina</taxon>
        <taxon>Agaricomycetes</taxon>
        <taxon>Cantharellales</taxon>
        <taxon>Botryobasidiaceae</taxon>
        <taxon>Botryobasidium</taxon>
    </lineage>
</organism>
<name>A0A067N4E1_BOTB1</name>
<dbReference type="Pfam" id="PF08208">
    <property type="entry name" value="RNA_polI_A34"/>
    <property type="match status" value="1"/>
</dbReference>
<feature type="compositionally biased region" description="Basic and acidic residues" evidence="1">
    <location>
        <begin position="43"/>
        <end position="56"/>
    </location>
</feature>
<feature type="compositionally biased region" description="Low complexity" evidence="1">
    <location>
        <begin position="1"/>
        <end position="25"/>
    </location>
</feature>